<dbReference type="HOGENOM" id="CLU_058671_2_1_6"/>
<evidence type="ECO:0000313" key="9">
    <source>
        <dbReference type="Proteomes" id="UP000004699"/>
    </source>
</evidence>
<reference evidence="9" key="1">
    <citation type="journal article" date="2013" name="BMC Microbiol.">
        <title>Taxonomy and evolution of bacteriochlorophyll a-containing members of the OM60/NOR5 clade of marine gammaproteobacteria: description of Luminiphilus syltensis gen. nov., sp. nov., reclassification of Haliea rubra as Pseudohaliea rubra gen. nov., comb. nov., and emendation of Chromatocurvus halotolerans.</title>
        <authorList>
            <person name="Spring S."/>
            <person name="Riedel T."/>
            <person name="Sproer C."/>
            <person name="Yan S."/>
            <person name="Harder J."/>
            <person name="Fuchs B.M."/>
        </authorList>
    </citation>
    <scope>NUCLEOTIDE SEQUENCE [LARGE SCALE GENOMIC DNA]</scope>
    <source>
        <strain evidence="9">NOR51-B</strain>
    </source>
</reference>
<comment type="subcellular location">
    <subcellularLocation>
        <location evidence="1">Cell membrane</location>
        <topology evidence="1">Multi-pass membrane protein</topology>
    </subcellularLocation>
</comment>
<dbReference type="STRING" id="565045.NOR51B_2919"/>
<evidence type="ECO:0000256" key="6">
    <source>
        <dbReference type="ARBA" id="ARBA00023136"/>
    </source>
</evidence>
<evidence type="ECO:0000256" key="5">
    <source>
        <dbReference type="ARBA" id="ARBA00022989"/>
    </source>
</evidence>
<evidence type="ECO:0000313" key="8">
    <source>
        <dbReference type="EMBL" id="EED36966.1"/>
    </source>
</evidence>
<proteinExistence type="inferred from homology"/>
<dbReference type="GO" id="GO:0005886">
    <property type="term" value="C:plasma membrane"/>
    <property type="evidence" value="ECO:0007669"/>
    <property type="project" value="UniProtKB-SubCell"/>
</dbReference>
<dbReference type="RefSeq" id="WP_009021707.1">
    <property type="nucleotide sequence ID" value="NZ_DS999411.1"/>
</dbReference>
<dbReference type="EMBL" id="DS999411">
    <property type="protein sequence ID" value="EED36966.1"/>
    <property type="molecule type" value="Genomic_DNA"/>
</dbReference>
<dbReference type="OrthoDB" id="9813298at2"/>
<dbReference type="PANTHER" id="PTHR23291:SF115">
    <property type="entry name" value="MODULATOR OF FTSH PROTEASE YCCA"/>
    <property type="match status" value="1"/>
</dbReference>
<keyword evidence="5 7" id="KW-1133">Transmembrane helix</keyword>
<feature type="transmembrane region" description="Helical" evidence="7">
    <location>
        <begin position="56"/>
        <end position="72"/>
    </location>
</feature>
<dbReference type="PANTHER" id="PTHR23291">
    <property type="entry name" value="BAX INHIBITOR-RELATED"/>
    <property type="match status" value="1"/>
</dbReference>
<organism evidence="8 9">
    <name type="scientific">Luminiphilus syltensis NOR5-1B</name>
    <dbReference type="NCBI Taxonomy" id="565045"/>
    <lineage>
        <taxon>Bacteria</taxon>
        <taxon>Pseudomonadati</taxon>
        <taxon>Pseudomonadota</taxon>
        <taxon>Gammaproteobacteria</taxon>
        <taxon>Cellvibrionales</taxon>
        <taxon>Halieaceae</taxon>
        <taxon>Luminiphilus</taxon>
    </lineage>
</organism>
<dbReference type="AlphaFoldDB" id="B8KQT2"/>
<dbReference type="eggNOG" id="COG0670">
    <property type="taxonomic scope" value="Bacteria"/>
</dbReference>
<dbReference type="InterPro" id="IPR006213">
    <property type="entry name" value="Bax_inhbtr1_CS"/>
</dbReference>
<feature type="transmembrane region" description="Helical" evidence="7">
    <location>
        <begin position="84"/>
        <end position="106"/>
    </location>
</feature>
<keyword evidence="3" id="KW-1003">Cell membrane</keyword>
<feature type="transmembrane region" description="Helical" evidence="7">
    <location>
        <begin position="170"/>
        <end position="191"/>
    </location>
</feature>
<gene>
    <name evidence="8" type="ORF">NOR51B_2919</name>
</gene>
<dbReference type="CDD" id="cd10433">
    <property type="entry name" value="YccA_like"/>
    <property type="match status" value="1"/>
</dbReference>
<feature type="transmembrane region" description="Helical" evidence="7">
    <location>
        <begin position="31"/>
        <end position="50"/>
    </location>
</feature>
<dbReference type="Pfam" id="PF01027">
    <property type="entry name" value="Bax1-I"/>
    <property type="match status" value="1"/>
</dbReference>
<accession>B8KQT2</accession>
<protein>
    <submittedName>
        <fullName evidence="8">Transport domain protein</fullName>
    </submittedName>
</protein>
<name>B8KQT2_9GAMM</name>
<dbReference type="InterPro" id="IPR006214">
    <property type="entry name" value="Bax_inhibitor_1-related"/>
</dbReference>
<sequence>MSDKPVYAAKTDTFGAQASVLDTNKVLKNTYMLLGMTLAFSAMTAGIAIAVGIPPMGGLLLMLVGFGLLFVVNRMADTAKGLPAIFAFTGVMGAALGPTLSYYLSMTNGPQLVLQALGGTAIVFFGLSAYALTTRKDFSYMGGFLMVGLLVAIVAAIANIFLAIPALSLTISSAIVLIMSGLILFDTSRIVNGGETNYIRATVSLYLNVYNLFIHLLHLLAAFTGGDD</sequence>
<evidence type="ECO:0000256" key="4">
    <source>
        <dbReference type="ARBA" id="ARBA00022692"/>
    </source>
</evidence>
<keyword evidence="6 7" id="KW-0472">Membrane</keyword>
<comment type="similarity">
    <text evidence="2 7">Belongs to the BI1 family.</text>
</comment>
<evidence type="ECO:0000256" key="3">
    <source>
        <dbReference type="ARBA" id="ARBA00022475"/>
    </source>
</evidence>
<evidence type="ECO:0000256" key="7">
    <source>
        <dbReference type="RuleBase" id="RU004379"/>
    </source>
</evidence>
<evidence type="ECO:0000256" key="1">
    <source>
        <dbReference type="ARBA" id="ARBA00004651"/>
    </source>
</evidence>
<feature type="transmembrane region" description="Helical" evidence="7">
    <location>
        <begin position="112"/>
        <end position="132"/>
    </location>
</feature>
<keyword evidence="9" id="KW-1185">Reference proteome</keyword>
<evidence type="ECO:0000256" key="2">
    <source>
        <dbReference type="ARBA" id="ARBA00010350"/>
    </source>
</evidence>
<dbReference type="Proteomes" id="UP000004699">
    <property type="component" value="Unassembled WGS sequence"/>
</dbReference>
<feature type="transmembrane region" description="Helical" evidence="7">
    <location>
        <begin position="144"/>
        <end position="164"/>
    </location>
</feature>
<keyword evidence="4 7" id="KW-0812">Transmembrane</keyword>
<feature type="transmembrane region" description="Helical" evidence="7">
    <location>
        <begin position="203"/>
        <end position="223"/>
    </location>
</feature>
<dbReference type="PROSITE" id="PS01243">
    <property type="entry name" value="BI1"/>
    <property type="match status" value="1"/>
</dbReference>